<reference evidence="3" key="1">
    <citation type="submission" date="2014-04" db="EMBL/GenBank/DDBJ databases">
        <title>Evolutionary Origins and Diversification of the Mycorrhizal Mutualists.</title>
        <authorList>
            <consortium name="DOE Joint Genome Institute"/>
            <consortium name="Mycorrhizal Genomics Consortium"/>
            <person name="Kohler A."/>
            <person name="Kuo A."/>
            <person name="Nagy L.G."/>
            <person name="Floudas D."/>
            <person name="Copeland A."/>
            <person name="Barry K.W."/>
            <person name="Cichocki N."/>
            <person name="Veneault-Fourrey C."/>
            <person name="LaButti K."/>
            <person name="Lindquist E.A."/>
            <person name="Lipzen A."/>
            <person name="Lundell T."/>
            <person name="Morin E."/>
            <person name="Murat C."/>
            <person name="Riley R."/>
            <person name="Ohm R."/>
            <person name="Sun H."/>
            <person name="Tunlid A."/>
            <person name="Henrissat B."/>
            <person name="Grigoriev I.V."/>
            <person name="Hibbett D.S."/>
            <person name="Martin F."/>
        </authorList>
    </citation>
    <scope>NUCLEOTIDE SEQUENCE [LARGE SCALE GENOMIC DNA]</scope>
    <source>
        <strain evidence="3">FD-334 SS-4</strain>
    </source>
</reference>
<name>A0A0D2PMR2_HYPSF</name>
<evidence type="ECO:0000313" key="2">
    <source>
        <dbReference type="EMBL" id="KJA29566.1"/>
    </source>
</evidence>
<evidence type="ECO:0000313" key="3">
    <source>
        <dbReference type="Proteomes" id="UP000054270"/>
    </source>
</evidence>
<protein>
    <recommendedName>
        <fullName evidence="4">DUF5745 domain-containing protein</fullName>
    </recommendedName>
</protein>
<evidence type="ECO:0008006" key="4">
    <source>
        <dbReference type="Google" id="ProtNLM"/>
    </source>
</evidence>
<feature type="compositionally biased region" description="Low complexity" evidence="1">
    <location>
        <begin position="136"/>
        <end position="159"/>
    </location>
</feature>
<evidence type="ECO:0000256" key="1">
    <source>
        <dbReference type="SAM" id="MobiDB-lite"/>
    </source>
</evidence>
<dbReference type="Proteomes" id="UP000054270">
    <property type="component" value="Unassembled WGS sequence"/>
</dbReference>
<dbReference type="OMA" id="QPRCIHE"/>
<keyword evidence="3" id="KW-1185">Reference proteome</keyword>
<organism evidence="2 3">
    <name type="scientific">Hypholoma sublateritium (strain FD-334 SS-4)</name>
    <dbReference type="NCBI Taxonomy" id="945553"/>
    <lineage>
        <taxon>Eukaryota</taxon>
        <taxon>Fungi</taxon>
        <taxon>Dikarya</taxon>
        <taxon>Basidiomycota</taxon>
        <taxon>Agaricomycotina</taxon>
        <taxon>Agaricomycetes</taxon>
        <taxon>Agaricomycetidae</taxon>
        <taxon>Agaricales</taxon>
        <taxon>Agaricineae</taxon>
        <taxon>Strophariaceae</taxon>
        <taxon>Hypholoma</taxon>
    </lineage>
</organism>
<proteinExistence type="predicted"/>
<dbReference type="AlphaFoldDB" id="A0A0D2PMR2"/>
<feature type="region of interest" description="Disordered" evidence="1">
    <location>
        <begin position="136"/>
        <end position="160"/>
    </location>
</feature>
<accession>A0A0D2PMR2</accession>
<dbReference type="OrthoDB" id="2596754at2759"/>
<gene>
    <name evidence="2" type="ORF">HYPSUDRAFT_31487</name>
</gene>
<dbReference type="EMBL" id="KN817518">
    <property type="protein sequence ID" value="KJA29566.1"/>
    <property type="molecule type" value="Genomic_DNA"/>
</dbReference>
<sequence>MASVLQHKRLDEALLVDQLNHMLLSVNLPISLISPTDLTPSLLIAILECILDMHISLVDRNKDSKNSRHSKIQNMKIFLGVLETDVLDSEVDLSEIDPRRLADGEWDEVFYIGELLCWIGRKMGLVDTKGRVGPSASSSRVLSNASPSHPSSRPQSPKSQLDLEAESLFQGGSTITGSTRRSLDIVSPFSRVVGESDTSVLTAHDDVESDEEYGYSDGVSDILGGLSPFKRPEPISVRCIHEVTSPLDSLLFSTGPVPSTSRHVVKQVPHDPHALASNSLCDFNASVERNFLGNSDPISDQSYPSVRYSGFIEPVDEDFELESYEHSRSINLSRDSVTIKVVSF</sequence>